<dbReference type="InterPro" id="IPR012951">
    <property type="entry name" value="BBE"/>
</dbReference>
<dbReference type="EMBL" id="CP144090">
    <property type="protein sequence ID" value="WWD09146.1"/>
    <property type="molecule type" value="Genomic_DNA"/>
</dbReference>
<name>A0AAX4KRM1_9TREE</name>
<dbReference type="RefSeq" id="XP_066087113.1">
    <property type="nucleotide sequence ID" value="XM_066231016.1"/>
</dbReference>
<evidence type="ECO:0000259" key="1">
    <source>
        <dbReference type="Pfam" id="PF08031"/>
    </source>
</evidence>
<evidence type="ECO:0000313" key="2">
    <source>
        <dbReference type="EMBL" id="WWD09146.1"/>
    </source>
</evidence>
<keyword evidence="3" id="KW-1185">Reference proteome</keyword>
<organism evidence="2 3">
    <name type="scientific">Kwoniella europaea PYCC6329</name>
    <dbReference type="NCBI Taxonomy" id="1423913"/>
    <lineage>
        <taxon>Eukaryota</taxon>
        <taxon>Fungi</taxon>
        <taxon>Dikarya</taxon>
        <taxon>Basidiomycota</taxon>
        <taxon>Agaricomycotina</taxon>
        <taxon>Tremellomycetes</taxon>
        <taxon>Tremellales</taxon>
        <taxon>Cryptococcaceae</taxon>
        <taxon>Kwoniella</taxon>
    </lineage>
</organism>
<dbReference type="Gene3D" id="3.30.465.10">
    <property type="match status" value="1"/>
</dbReference>
<evidence type="ECO:0000313" key="3">
    <source>
        <dbReference type="Proteomes" id="UP001358614"/>
    </source>
</evidence>
<dbReference type="KEGG" id="ker:91106069"/>
<dbReference type="GeneID" id="91106069"/>
<proteinExistence type="predicted"/>
<accession>A0AAX4KRM1</accession>
<dbReference type="GO" id="GO:0016491">
    <property type="term" value="F:oxidoreductase activity"/>
    <property type="evidence" value="ECO:0007669"/>
    <property type="project" value="InterPro"/>
</dbReference>
<dbReference type="AlphaFoldDB" id="A0AAX4KRM1"/>
<feature type="domain" description="Berberine/berberine-like" evidence="1">
    <location>
        <begin position="54"/>
        <end position="98"/>
    </location>
</feature>
<dbReference type="Proteomes" id="UP001358614">
    <property type="component" value="Chromosome 2"/>
</dbReference>
<reference evidence="2 3" key="1">
    <citation type="submission" date="2024-01" db="EMBL/GenBank/DDBJ databases">
        <title>Comparative genomics of Cryptococcus and Kwoniella reveals pathogenesis evolution and contrasting modes of karyotype evolution via chromosome fusion or intercentromeric recombination.</title>
        <authorList>
            <person name="Coelho M.A."/>
            <person name="David-Palma M."/>
            <person name="Shea T."/>
            <person name="Bowers K."/>
            <person name="McGinley-Smith S."/>
            <person name="Mohammad A.W."/>
            <person name="Gnirke A."/>
            <person name="Yurkov A.M."/>
            <person name="Nowrousian M."/>
            <person name="Sun S."/>
            <person name="Cuomo C.A."/>
            <person name="Heitman J."/>
        </authorList>
    </citation>
    <scope>NUCLEOTIDE SEQUENCE [LARGE SCALE GENOMIC DNA]</scope>
    <source>
        <strain evidence="2 3">PYCC6329</strain>
    </source>
</reference>
<dbReference type="GO" id="GO:0050660">
    <property type="term" value="F:flavin adenine dinucleotide binding"/>
    <property type="evidence" value="ECO:0007669"/>
    <property type="project" value="InterPro"/>
</dbReference>
<protein>
    <recommendedName>
        <fullName evidence="1">Berberine/berberine-like domain-containing protein</fullName>
    </recommendedName>
</protein>
<dbReference type="InterPro" id="IPR016169">
    <property type="entry name" value="FAD-bd_PCMH_sub2"/>
</dbReference>
<dbReference type="Pfam" id="PF08031">
    <property type="entry name" value="BBE"/>
    <property type="match status" value="1"/>
</dbReference>
<gene>
    <name evidence="2" type="ORF">V865_007268</name>
</gene>
<sequence length="103" mass="11742">MGKWHSIIRGEQINMLIGIGWDGILGKQPFEKAKKYAKGIATAASDKGEQEDGYANWESITPTGYNRSIRAFGDKYPRLQALKARYYPNNIFNKWHPIEPKAE</sequence>